<dbReference type="EMBL" id="HACA01019825">
    <property type="protein sequence ID" value="CDW37186.1"/>
    <property type="molecule type" value="Transcribed_RNA"/>
</dbReference>
<sequence length="80" mass="9426">MPSNMQIGLPPNTQEFAKLNLKKQYFYGSLQKVGGIWYIMQFLLYLNIQCLVRKKRLLEALENWYHFVDNFYSSVAQGTS</sequence>
<keyword evidence="1" id="KW-1133">Transmembrane helix</keyword>
<feature type="transmembrane region" description="Helical" evidence="1">
    <location>
        <begin position="35"/>
        <end position="52"/>
    </location>
</feature>
<accession>A0A0K2UHL7</accession>
<dbReference type="AlphaFoldDB" id="A0A0K2UHL7"/>
<keyword evidence="1" id="KW-0472">Membrane</keyword>
<evidence type="ECO:0000256" key="1">
    <source>
        <dbReference type="SAM" id="Phobius"/>
    </source>
</evidence>
<proteinExistence type="predicted"/>
<reference evidence="2" key="1">
    <citation type="submission" date="2014-05" db="EMBL/GenBank/DDBJ databases">
        <authorList>
            <person name="Chronopoulou M."/>
        </authorList>
    </citation>
    <scope>NUCLEOTIDE SEQUENCE</scope>
    <source>
        <tissue evidence="2">Whole organism</tissue>
    </source>
</reference>
<organism evidence="2">
    <name type="scientific">Lepeophtheirus salmonis</name>
    <name type="common">Salmon louse</name>
    <name type="synonym">Caligus salmonis</name>
    <dbReference type="NCBI Taxonomy" id="72036"/>
    <lineage>
        <taxon>Eukaryota</taxon>
        <taxon>Metazoa</taxon>
        <taxon>Ecdysozoa</taxon>
        <taxon>Arthropoda</taxon>
        <taxon>Crustacea</taxon>
        <taxon>Multicrustacea</taxon>
        <taxon>Hexanauplia</taxon>
        <taxon>Copepoda</taxon>
        <taxon>Siphonostomatoida</taxon>
        <taxon>Caligidae</taxon>
        <taxon>Lepeophtheirus</taxon>
    </lineage>
</organism>
<keyword evidence="1" id="KW-0812">Transmembrane</keyword>
<evidence type="ECO:0000313" key="2">
    <source>
        <dbReference type="EMBL" id="CDW37186.1"/>
    </source>
</evidence>
<protein>
    <submittedName>
        <fullName evidence="2">Uncharacterized protein</fullName>
    </submittedName>
</protein>
<name>A0A0K2UHL7_LEPSM</name>